<accession>A0A2R5L4F8</accession>
<proteinExistence type="inferred from homology"/>
<dbReference type="InterPro" id="IPR043129">
    <property type="entry name" value="ATPase_NBD"/>
</dbReference>
<dbReference type="InterPro" id="IPR039758">
    <property type="entry name" value="NAGK-like"/>
</dbReference>
<sequence length="334" mass="36092">MKIFGGVEGGATISRAVLLNGNGKILSWSNGGPMNYLLIGRDECMKKIHDLVEDAKKSAGLSSDTELQCLSMCLSGCEQESANRVFEQVFREKYPALASNVHVQSDVVGSLKTVTPNGGVVLISGTGSNCLLVNPNNTVRRCGGWGHVLGDEGSGFSVAVRAIKMVLNEDEGFSPPEFSAKKIRSLVLEHFKVEDMFGLLPYVYSNFDKPLIASLCTKVAQAAVEGDPLCKQIFWLAGKELADHVVAVAPSVSESLLKDEGGLCIVCVGSVFRSWQLLRAGFMERVCPYIKNFTLLAPTVSSAIGAAYEGACHVDYRLPINFQENARVLERYCA</sequence>
<evidence type="ECO:0000256" key="4">
    <source>
        <dbReference type="ARBA" id="ARBA00031123"/>
    </source>
</evidence>
<dbReference type="EMBL" id="GGLE01000246">
    <property type="protein sequence ID" value="MBY04372.1"/>
    <property type="molecule type" value="Transcribed_RNA"/>
</dbReference>
<dbReference type="EC" id="2.7.1.59" evidence="2"/>
<dbReference type="SUPFAM" id="SSF53067">
    <property type="entry name" value="Actin-like ATPase domain"/>
    <property type="match status" value="2"/>
</dbReference>
<evidence type="ECO:0000256" key="1">
    <source>
        <dbReference type="ARBA" id="ARBA00006198"/>
    </source>
</evidence>
<dbReference type="GO" id="GO:0045127">
    <property type="term" value="F:N-acetylglucosamine kinase activity"/>
    <property type="evidence" value="ECO:0007669"/>
    <property type="project" value="UniProtKB-EC"/>
</dbReference>
<name>A0A2R5L4F8_9ACAR</name>
<dbReference type="Gene3D" id="3.30.420.40">
    <property type="match status" value="2"/>
</dbReference>
<evidence type="ECO:0000256" key="3">
    <source>
        <dbReference type="ARBA" id="ARBA00014974"/>
    </source>
</evidence>
<dbReference type="Pfam" id="PF01869">
    <property type="entry name" value="BcrAD_BadFG"/>
    <property type="match status" value="1"/>
</dbReference>
<keyword evidence="6" id="KW-0808">Transferase</keyword>
<dbReference type="InterPro" id="IPR002731">
    <property type="entry name" value="ATPase_BadF"/>
</dbReference>
<dbReference type="CDD" id="cd24078">
    <property type="entry name" value="ASKHA_NBD_NAGK_meta"/>
    <property type="match status" value="1"/>
</dbReference>
<reference evidence="6" key="1">
    <citation type="submission" date="2018-03" db="EMBL/GenBank/DDBJ databases">
        <title>The relapsing fever spirochete Borrelia turicatae persists in the highly oxidative environment of its soft-bodied tick vector.</title>
        <authorList>
            <person name="Bourret T.J."/>
            <person name="Boyle W.K."/>
            <person name="Valenzuela J.G."/>
            <person name="Oliveira F."/>
            <person name="Lopez J.E."/>
        </authorList>
    </citation>
    <scope>NUCLEOTIDE SEQUENCE</scope>
    <source>
        <strain evidence="6">Kansas strain/isolate</strain>
        <tissue evidence="6">Salivary glands</tissue>
    </source>
</reference>
<evidence type="ECO:0000259" key="5">
    <source>
        <dbReference type="Pfam" id="PF01869"/>
    </source>
</evidence>
<organism evidence="6">
    <name type="scientific">Ornithodoros turicata</name>
    <dbReference type="NCBI Taxonomy" id="34597"/>
    <lineage>
        <taxon>Eukaryota</taxon>
        <taxon>Metazoa</taxon>
        <taxon>Ecdysozoa</taxon>
        <taxon>Arthropoda</taxon>
        <taxon>Chelicerata</taxon>
        <taxon>Arachnida</taxon>
        <taxon>Acari</taxon>
        <taxon>Parasitiformes</taxon>
        <taxon>Ixodida</taxon>
        <taxon>Ixodoidea</taxon>
        <taxon>Argasidae</taxon>
        <taxon>Ornithodorinae</taxon>
        <taxon>Ornithodoros</taxon>
    </lineage>
</organism>
<dbReference type="AlphaFoldDB" id="A0A2R5L4F8"/>
<dbReference type="PANTHER" id="PTHR12862:SF0">
    <property type="entry name" value="N-ACETYL-D-GLUCOSAMINE KINASE"/>
    <property type="match status" value="1"/>
</dbReference>
<dbReference type="PANTHER" id="PTHR12862">
    <property type="entry name" value="BADF TYPE ATPASE DOMAIN-CONTAINING PROTEIN"/>
    <property type="match status" value="1"/>
</dbReference>
<feature type="domain" description="ATPase BadF/BadG/BcrA/BcrD type" evidence="5">
    <location>
        <begin position="6"/>
        <end position="308"/>
    </location>
</feature>
<evidence type="ECO:0000313" key="6">
    <source>
        <dbReference type="EMBL" id="MBY04372.1"/>
    </source>
</evidence>
<protein>
    <recommendedName>
        <fullName evidence="3">N-acetyl-D-glucosamine kinase</fullName>
        <ecNumber evidence="2">2.7.1.59</ecNumber>
    </recommendedName>
    <alternativeName>
        <fullName evidence="4">GlcNAc kinase</fullName>
    </alternativeName>
</protein>
<evidence type="ECO:0000256" key="2">
    <source>
        <dbReference type="ARBA" id="ARBA00012122"/>
    </source>
</evidence>
<comment type="similarity">
    <text evidence="1">Belongs to the eukaryotic-type N-acetylglucosamine kinase family.</text>
</comment>
<keyword evidence="6" id="KW-0418">Kinase</keyword>